<evidence type="ECO:0000256" key="4">
    <source>
        <dbReference type="ARBA" id="ARBA00022764"/>
    </source>
</evidence>
<dbReference type="EMBL" id="UOEE01000038">
    <property type="protein sequence ID" value="VAV87471.1"/>
    <property type="molecule type" value="Genomic_DNA"/>
</dbReference>
<comment type="similarity">
    <text evidence="2">Belongs to the TolB family.</text>
</comment>
<dbReference type="InterPro" id="IPR011659">
    <property type="entry name" value="WD40"/>
</dbReference>
<proteinExistence type="inferred from homology"/>
<dbReference type="NCBIfam" id="TIGR02800">
    <property type="entry name" value="propeller_TolB"/>
    <property type="match status" value="1"/>
</dbReference>
<dbReference type="Pfam" id="PF04052">
    <property type="entry name" value="TolB_N"/>
    <property type="match status" value="1"/>
</dbReference>
<name>A0A3B0R5Q8_9ZZZZ</name>
<protein>
    <submittedName>
        <fullName evidence="6">Tol-Pal system beta propeller repeat protein TolB</fullName>
    </submittedName>
</protein>
<reference evidence="6" key="1">
    <citation type="submission" date="2018-06" db="EMBL/GenBank/DDBJ databases">
        <authorList>
            <person name="Zhirakovskaya E."/>
        </authorList>
    </citation>
    <scope>NUCLEOTIDE SEQUENCE</scope>
</reference>
<dbReference type="InterPro" id="IPR011042">
    <property type="entry name" value="6-blade_b-propeller_TolB-like"/>
</dbReference>
<keyword evidence="4" id="KW-0574">Periplasm</keyword>
<dbReference type="AlphaFoldDB" id="A0A3B0R5Q8"/>
<dbReference type="PANTHER" id="PTHR36842:SF1">
    <property type="entry name" value="PROTEIN TOLB"/>
    <property type="match status" value="1"/>
</dbReference>
<evidence type="ECO:0000256" key="3">
    <source>
        <dbReference type="ARBA" id="ARBA00022729"/>
    </source>
</evidence>
<feature type="domain" description="TolB N-terminal" evidence="5">
    <location>
        <begin position="26"/>
        <end position="131"/>
    </location>
</feature>
<dbReference type="GO" id="GO:0017038">
    <property type="term" value="P:protein import"/>
    <property type="evidence" value="ECO:0007669"/>
    <property type="project" value="InterPro"/>
</dbReference>
<evidence type="ECO:0000256" key="1">
    <source>
        <dbReference type="ARBA" id="ARBA00004418"/>
    </source>
</evidence>
<dbReference type="InterPro" id="IPR007195">
    <property type="entry name" value="TolB_N"/>
</dbReference>
<dbReference type="Gene3D" id="3.40.50.10070">
    <property type="entry name" value="TolB, N-terminal domain"/>
    <property type="match status" value="1"/>
</dbReference>
<keyword evidence="3" id="KW-0732">Signal</keyword>
<gene>
    <name evidence="6" type="ORF">MNBD_ALPHA06-186</name>
</gene>
<dbReference type="HAMAP" id="MF_00671">
    <property type="entry name" value="TolB"/>
    <property type="match status" value="1"/>
</dbReference>
<organism evidence="6">
    <name type="scientific">hydrothermal vent metagenome</name>
    <dbReference type="NCBI Taxonomy" id="652676"/>
    <lineage>
        <taxon>unclassified sequences</taxon>
        <taxon>metagenomes</taxon>
        <taxon>ecological metagenomes</taxon>
    </lineage>
</organism>
<dbReference type="SUPFAM" id="SSF52964">
    <property type="entry name" value="TolB, N-terminal domain"/>
    <property type="match status" value="1"/>
</dbReference>
<dbReference type="InterPro" id="IPR014167">
    <property type="entry name" value="Tol-Pal_TolB"/>
</dbReference>
<dbReference type="SUPFAM" id="SSF69304">
    <property type="entry name" value="Tricorn protease N-terminal domain"/>
    <property type="match status" value="1"/>
</dbReference>
<dbReference type="GO" id="GO:0042597">
    <property type="term" value="C:periplasmic space"/>
    <property type="evidence" value="ECO:0007669"/>
    <property type="project" value="UniProtKB-SubCell"/>
</dbReference>
<comment type="subcellular location">
    <subcellularLocation>
        <location evidence="1">Periplasm</location>
    </subcellularLocation>
</comment>
<evidence type="ECO:0000256" key="2">
    <source>
        <dbReference type="ARBA" id="ARBA00009820"/>
    </source>
</evidence>
<evidence type="ECO:0000313" key="6">
    <source>
        <dbReference type="EMBL" id="VAV87471.1"/>
    </source>
</evidence>
<sequence length="437" mass="48617">MKLQLACKLVVLVLVFALAKPAFASLEIDITRGHLEPTPLAIPAFTGSSVPEREIGEKIAEVIRADLERSGLFVALDPASFIEHQVNIDMQPRFADWRVIKADALLSGRVVIENENRVRVDMRLWDVFAESHLFGQQMGTTPENWRRIAHKIADSIYQKLTGESGYFDTRVVFIAESGPKIKRVKRLAIMDQDGANPAFLTPGSYTVLTPRFSPTAQQITYLSYASMVPSVFLFNIETGRQEVLGDFPGMTFSPRFSPDGKKVIMSLVQQGNSDIWLMDLRTRRRVRLTSSPAIDTSPSFSPDGSKIVFNSDRGGSPQLYMMNVDGSNTHRISFGQGRYSAPVWSPRGDLIAFTKQFKGQFHIGVMRPAGEGERILTTAYLDEGPTWSPNGRVLMFTREPRPGAGPRIWSIDLTGANLRRVITPGDSSDPAWSPLIE</sequence>
<dbReference type="Gene3D" id="2.120.10.30">
    <property type="entry name" value="TolB, C-terminal domain"/>
    <property type="match status" value="1"/>
</dbReference>
<dbReference type="Pfam" id="PF07676">
    <property type="entry name" value="PD40"/>
    <property type="match status" value="3"/>
</dbReference>
<dbReference type="PANTHER" id="PTHR36842">
    <property type="entry name" value="PROTEIN TOLB HOMOLOG"/>
    <property type="match status" value="1"/>
</dbReference>
<accession>A0A3B0R5Q8</accession>
<evidence type="ECO:0000259" key="5">
    <source>
        <dbReference type="Pfam" id="PF04052"/>
    </source>
</evidence>